<dbReference type="RefSeq" id="WP_231002838.1">
    <property type="nucleotide sequence ID" value="NZ_JAJNEC010000004.1"/>
</dbReference>
<dbReference type="EMBL" id="JAJNEC010000004">
    <property type="protein sequence ID" value="MCD2421933.1"/>
    <property type="molecule type" value="Genomic_DNA"/>
</dbReference>
<evidence type="ECO:0000256" key="2">
    <source>
        <dbReference type="ARBA" id="ARBA00009712"/>
    </source>
</evidence>
<evidence type="ECO:0000313" key="8">
    <source>
        <dbReference type="EMBL" id="MCD2421933.1"/>
    </source>
</evidence>
<evidence type="ECO:0000259" key="7">
    <source>
        <dbReference type="PROSITE" id="PS51410"/>
    </source>
</evidence>
<keyword evidence="9" id="KW-1185">Reference proteome</keyword>
<dbReference type="PANTHER" id="PTHR11473:SF24">
    <property type="entry name" value="PHENYLALANINE-4-HYDROXYLASE"/>
    <property type="match status" value="1"/>
</dbReference>
<dbReference type="PANTHER" id="PTHR11473">
    <property type="entry name" value="AROMATIC AMINO ACID HYDROXYLASE"/>
    <property type="match status" value="1"/>
</dbReference>
<evidence type="ECO:0000313" key="9">
    <source>
        <dbReference type="Proteomes" id="UP001199816"/>
    </source>
</evidence>
<feature type="domain" description="Biopterin-dependent aromatic amino acid hydroxylase family profile" evidence="7">
    <location>
        <begin position="1"/>
        <end position="341"/>
    </location>
</feature>
<evidence type="ECO:0000256" key="4">
    <source>
        <dbReference type="ARBA" id="ARBA00023002"/>
    </source>
</evidence>
<name>A0ABS8PLF0_9BACT</name>
<sequence length="589" mass="65980">MNNYNNPLIDRLPRHLKQYIVAQHYEHYTAVDHAVWRYVMRQNYSYLKDVAYYPYIPGLKKAGLTIERIPDLQTMNDHLKQIGWAAVTVNGFIPSQAFMEFQAYRVLIIAADIRQIQHIEYTPAPDIIHESAGHAPIIGEPEYARYLQFTGEVGTKAMRSQKDQELFEAIRALAILKELAGTPETEIRKAEAALTDIQQNMGAPSEMALLARLHWWTVEYGLIGSLENYKIYGAGLLSSIGESVTCMGPGVKKLLYTIDAVHYPYDITKPQPQLFVTPDFQNLVQVLDGFADTLAYRRGGIYGLQKAIDCGLLCTAVYSSGLQVSGIFVEKGIGADMYIITAGPSALAFDDRELEGYGKQTYPQGFGSPVGKLRDYDLPLEDFTIDDLKSAGIETGRLAALLFRNGIQVHGIVEGILTRNNKIILIRFSGCTVIDSVTARQLFQPEWGIYDMAVGAEILAVFSGAADKEAYEQVTSAPRELPRSVYSEATQVLHALYRQVREIREHRADTGPLENIAGLLEVQYPDDWLCLLEILEILKDRDEAPLLQEHIVQTLTRLQHRKPELKKLIDDGWHTLAQIAILPGAEGQP</sequence>
<protein>
    <submittedName>
        <fullName evidence="8">Aromatic amino acid hydroxylase</fullName>
        <ecNumber evidence="8">1.14.16.-</ecNumber>
    </submittedName>
</protein>
<keyword evidence="6" id="KW-0503">Monooxygenase</keyword>
<dbReference type="InterPro" id="IPR036329">
    <property type="entry name" value="Aro-AA_hydroxylase_C_sf"/>
</dbReference>
<comment type="similarity">
    <text evidence="2">Belongs to the biopterin-dependent aromatic amino acid hydroxylase family.</text>
</comment>
<keyword evidence="4 8" id="KW-0560">Oxidoreductase</keyword>
<gene>
    <name evidence="8" type="ORF">LQ567_04115</name>
</gene>
<keyword evidence="5" id="KW-0408">Iron</keyword>
<accession>A0ABS8PLF0</accession>
<comment type="caution">
    <text evidence="8">The sequence shown here is derived from an EMBL/GenBank/DDBJ whole genome shotgun (WGS) entry which is preliminary data.</text>
</comment>
<evidence type="ECO:0000256" key="3">
    <source>
        <dbReference type="ARBA" id="ARBA00022723"/>
    </source>
</evidence>
<dbReference type="Pfam" id="PF00351">
    <property type="entry name" value="Biopterin_H"/>
    <property type="match status" value="2"/>
</dbReference>
<dbReference type="GO" id="GO:0016491">
    <property type="term" value="F:oxidoreductase activity"/>
    <property type="evidence" value="ECO:0007669"/>
    <property type="project" value="UniProtKB-KW"/>
</dbReference>
<dbReference type="Proteomes" id="UP001199816">
    <property type="component" value="Unassembled WGS sequence"/>
</dbReference>
<dbReference type="SUPFAM" id="SSF56534">
    <property type="entry name" value="Aromatic aminoacid monoxygenases, catalytic and oligomerization domains"/>
    <property type="match status" value="1"/>
</dbReference>
<comment type="cofactor">
    <cofactor evidence="1">
        <name>Fe(2+)</name>
        <dbReference type="ChEBI" id="CHEBI:29033"/>
    </cofactor>
</comment>
<dbReference type="Gene3D" id="1.20.58.690">
    <property type="match status" value="1"/>
</dbReference>
<dbReference type="InterPro" id="IPR036951">
    <property type="entry name" value="ArAA_hydroxylase_sf"/>
</dbReference>
<evidence type="ECO:0000256" key="6">
    <source>
        <dbReference type="ARBA" id="ARBA00023033"/>
    </source>
</evidence>
<evidence type="ECO:0000256" key="5">
    <source>
        <dbReference type="ARBA" id="ARBA00023004"/>
    </source>
</evidence>
<keyword evidence="3" id="KW-0479">Metal-binding</keyword>
<dbReference type="PROSITE" id="PS51410">
    <property type="entry name" value="BH4_AAA_HYDROXYL_2"/>
    <property type="match status" value="1"/>
</dbReference>
<dbReference type="InterPro" id="IPR019774">
    <property type="entry name" value="Aromatic-AA_hydroxylase_C"/>
</dbReference>
<dbReference type="EC" id="1.14.16.-" evidence="8"/>
<dbReference type="Gene3D" id="1.10.800.10">
    <property type="entry name" value="Aromatic amino acid hydroxylase"/>
    <property type="match status" value="1"/>
</dbReference>
<dbReference type="NCBIfam" id="NF010657">
    <property type="entry name" value="PRK14056.1"/>
    <property type="match status" value="1"/>
</dbReference>
<organism evidence="8 9">
    <name type="scientific">Niabella pedocola</name>
    <dbReference type="NCBI Taxonomy" id="1752077"/>
    <lineage>
        <taxon>Bacteria</taxon>
        <taxon>Pseudomonadati</taxon>
        <taxon>Bacteroidota</taxon>
        <taxon>Chitinophagia</taxon>
        <taxon>Chitinophagales</taxon>
        <taxon>Chitinophagaceae</taxon>
        <taxon>Niabella</taxon>
    </lineage>
</organism>
<reference evidence="8 9" key="1">
    <citation type="submission" date="2021-11" db="EMBL/GenBank/DDBJ databases">
        <title>Genomic of Niabella pedocola.</title>
        <authorList>
            <person name="Wu T."/>
        </authorList>
    </citation>
    <scope>NUCLEOTIDE SEQUENCE [LARGE SCALE GENOMIC DNA]</scope>
    <source>
        <strain evidence="8 9">JCM 31011</strain>
    </source>
</reference>
<evidence type="ECO:0000256" key="1">
    <source>
        <dbReference type="ARBA" id="ARBA00001954"/>
    </source>
</evidence>
<dbReference type="InterPro" id="IPR001273">
    <property type="entry name" value="ArAA_hydroxylase"/>
</dbReference>
<proteinExistence type="inferred from homology"/>